<evidence type="ECO:0000313" key="4">
    <source>
        <dbReference type="Proteomes" id="UP000808146"/>
    </source>
</evidence>
<name>A0A9D7LP08_9RHOO</name>
<dbReference type="Gene3D" id="3.40.50.11780">
    <property type="match status" value="2"/>
</dbReference>
<evidence type="ECO:0000313" key="3">
    <source>
        <dbReference type="EMBL" id="MBK8889463.1"/>
    </source>
</evidence>
<reference evidence="4" key="1">
    <citation type="journal article" date="2021" name="Nat. Commun.">
        <title>Connecting structure to function with the recovery of over 1000 high-quality metagenome-assembled genomes from activated sludge using long-read sequencing.</title>
        <authorList>
            <person name="Singleton C.M."/>
            <person name="Petriglieri F."/>
            <person name="Kristensen J.M."/>
            <person name="Kirkegaard R.H."/>
            <person name="Michaelsen T.Y."/>
            <person name="Andersen M.H."/>
            <person name="Kondrotaite Z."/>
            <person name="Karst S.M."/>
            <person name="Dueholm M.S."/>
            <person name="Nielsen P.H."/>
            <person name="Albertsen M."/>
        </authorList>
    </citation>
    <scope>NUCLEOTIDE SEQUENCE [LARGE SCALE GENOMIC DNA]</scope>
</reference>
<comment type="caution">
    <text evidence="3">The sequence shown here is derived from an EMBL/GenBank/DDBJ whole genome shotgun (WGS) entry which is preliminary data.</text>
</comment>
<sequence>MPTYKTPDVYVEEISVFPPSVAEVETAIPAFVGYTETLREIAPGDLLNKPRRIKSLLEYETYYGKGPALNIAEVAIDDAGNFVSSSISNAYYLYDSMRLFYDNGGGDCYIVSVGAFKSAAPFIDSSELVAGVEAVAAFDEPTILLAPDAAALTSADALAAVQQKMLAQCGKLGDRVAVLDTQLADPLGAGFRDKIGINSLKYGAAYTPWLKLAYKKTFGFAHIQGKIKKGAATGLSLEALATDKDNLDLINKIKAITTDAAMLKARITAFAAGDVTLANHFAVTYGQAKATPSAANLKLVFTQLYGLADLVDGLTNGTPLTNPDLIGSPGRKGDIETTIAGSLVPAFKELILLEIEAAADIAAYGAVIWSADPDPANAGWGTTFSAAPAGASTVIPAAGGAITEADQVNAAMPGLVKAFSAISGGIESIVSAINNYPVVYEQALYSSFAPFRNIVNGINGTLTTCPPSGVIAGIYSLVDNQRGVWKAPANVSLNSVIAPTATFSGSETDALNVDSTAGKSINAIRAFSGKGTLVWGARTLAGNDNEWRYISVRRFFNMVEESIKKSTYWAVFEPNDANTWVKVRGMIENYLTQKWREGALAGATTKDAFFVRCGLGVTMSAQDILEGRMNVEIGMAVVRPAEFIILKFSHKLQTS</sequence>
<dbReference type="Proteomes" id="UP000808146">
    <property type="component" value="Unassembled WGS sequence"/>
</dbReference>
<comment type="similarity">
    <text evidence="1">Belongs to the myoviridae tail sheath protein family.</text>
</comment>
<feature type="domain" description="Tail sheath protein C-terminal" evidence="2">
    <location>
        <begin position="544"/>
        <end position="648"/>
    </location>
</feature>
<evidence type="ECO:0000256" key="1">
    <source>
        <dbReference type="ARBA" id="ARBA00008005"/>
    </source>
</evidence>
<dbReference type="InterPro" id="IPR020287">
    <property type="entry name" value="Tail_sheath_C"/>
</dbReference>
<dbReference type="Pfam" id="PF17482">
    <property type="entry name" value="Phage_sheath_1C"/>
    <property type="match status" value="1"/>
</dbReference>
<accession>A0A9D7LP08</accession>
<evidence type="ECO:0000259" key="2">
    <source>
        <dbReference type="Pfam" id="PF17482"/>
    </source>
</evidence>
<dbReference type="AlphaFoldDB" id="A0A9D7LP08"/>
<protein>
    <submittedName>
        <fullName evidence="3">Phage tail protein</fullName>
    </submittedName>
</protein>
<dbReference type="InterPro" id="IPR052042">
    <property type="entry name" value="Tail_sheath_structural"/>
</dbReference>
<proteinExistence type="inferred from homology"/>
<dbReference type="EMBL" id="JADKBR010000001">
    <property type="protein sequence ID" value="MBK8889463.1"/>
    <property type="molecule type" value="Genomic_DNA"/>
</dbReference>
<gene>
    <name evidence="3" type="ORF">IPN75_03230</name>
</gene>
<dbReference type="PANTHER" id="PTHR35861">
    <property type="match status" value="1"/>
</dbReference>
<organism evidence="3 4">
    <name type="scientific">Candidatus Dechloromonas phosphorivorans</name>
    <dbReference type="NCBI Taxonomy" id="2899244"/>
    <lineage>
        <taxon>Bacteria</taxon>
        <taxon>Pseudomonadati</taxon>
        <taxon>Pseudomonadota</taxon>
        <taxon>Betaproteobacteria</taxon>
        <taxon>Rhodocyclales</taxon>
        <taxon>Azonexaceae</taxon>
        <taxon>Dechloromonas</taxon>
    </lineage>
</organism>
<dbReference type="PANTHER" id="PTHR35861:SF1">
    <property type="entry name" value="PHAGE TAIL SHEATH PROTEIN"/>
    <property type="match status" value="1"/>
</dbReference>